<dbReference type="InterPro" id="IPR029006">
    <property type="entry name" value="ADF-H/Gelsolin-like_dom_sf"/>
</dbReference>
<dbReference type="InterPro" id="IPR007123">
    <property type="entry name" value="Gelsolin-like_dom"/>
</dbReference>
<proteinExistence type="inferred from homology"/>
<dbReference type="GO" id="GO:0015629">
    <property type="term" value="C:actin cytoskeleton"/>
    <property type="evidence" value="ECO:0007669"/>
    <property type="project" value="TreeGrafter"/>
</dbReference>
<dbReference type="Gene3D" id="3.40.20.10">
    <property type="entry name" value="Severin"/>
    <property type="match status" value="3"/>
</dbReference>
<accession>A0A165HKU4</accession>
<dbReference type="PRINTS" id="PR00597">
    <property type="entry name" value="GELSOLIN"/>
</dbReference>
<feature type="domain" description="Gelsolin-like" evidence="5">
    <location>
        <begin position="65"/>
        <end position="144"/>
    </location>
</feature>
<dbReference type="GO" id="GO:0008154">
    <property type="term" value="P:actin polymerization or depolymerization"/>
    <property type="evidence" value="ECO:0007669"/>
    <property type="project" value="TreeGrafter"/>
</dbReference>
<evidence type="ECO:0000313" key="6">
    <source>
        <dbReference type="EMBL" id="KZV92115.1"/>
    </source>
</evidence>
<organism evidence="6 7">
    <name type="scientific">Exidia glandulosa HHB12029</name>
    <dbReference type="NCBI Taxonomy" id="1314781"/>
    <lineage>
        <taxon>Eukaryota</taxon>
        <taxon>Fungi</taxon>
        <taxon>Dikarya</taxon>
        <taxon>Basidiomycota</taxon>
        <taxon>Agaricomycotina</taxon>
        <taxon>Agaricomycetes</taxon>
        <taxon>Auriculariales</taxon>
        <taxon>Exidiaceae</taxon>
        <taxon>Exidia</taxon>
    </lineage>
</organism>
<dbReference type="GO" id="GO:0005737">
    <property type="term" value="C:cytoplasm"/>
    <property type="evidence" value="ECO:0007669"/>
    <property type="project" value="TreeGrafter"/>
</dbReference>
<dbReference type="FunFam" id="3.40.20.10:FF:000043">
    <property type="entry name" value="macrophage-capping protein-like isoform X2"/>
    <property type="match status" value="1"/>
</dbReference>
<dbReference type="InterPro" id="IPR007122">
    <property type="entry name" value="Villin/Gelsolin"/>
</dbReference>
<evidence type="ECO:0000313" key="7">
    <source>
        <dbReference type="Proteomes" id="UP000077266"/>
    </source>
</evidence>
<feature type="domain" description="Gelsolin-like" evidence="5">
    <location>
        <begin position="306"/>
        <end position="374"/>
    </location>
</feature>
<evidence type="ECO:0000259" key="5">
    <source>
        <dbReference type="Pfam" id="PF00626"/>
    </source>
</evidence>
<evidence type="ECO:0000256" key="2">
    <source>
        <dbReference type="ARBA" id="ARBA00022467"/>
    </source>
</evidence>
<dbReference type="OrthoDB" id="6375767at2759"/>
<sequence length="381" mass="41981">MSVPHDGLTHLEEHKIQGSNIELFGTEIEKRVREHAGDKEPAWASAGLQPGLQIWRIEQFKVAPWPDKHKGTFYSGDSYIVLHTYKKDPNNEKLSYNLHFWLGENTTQDEAGTAAYKTVELDDHLNGEPVEYREVQGYESPEFLAYFPSFTTLKGGVATGFHYVTDAPPLDVFKLYHVVSPQGSSPNRVIVREVDPSAGLCYGDVYLLDKGTDILQFNMQGSSGKERFKAADFARTLSNARAGSCSVTVSEQGAPGAGTFLAALNITPEQLPRAPPPSQAAAAHLYRLTEDSGTIHFAKVSEPIGKSSLDSNDAFILHAFSPETVFVWIGKDATSAERKTALRYGQKFLGEQPGGRQTTSVVRINEGNETSTFWRALEPQT</sequence>
<comment type="similarity">
    <text evidence="1">Belongs to the villin/gelsolin family.</text>
</comment>
<dbReference type="PANTHER" id="PTHR11977:SF130">
    <property type="entry name" value="SEVERIN"/>
    <property type="match status" value="1"/>
</dbReference>
<keyword evidence="3" id="KW-0677">Repeat</keyword>
<dbReference type="SMART" id="SM00262">
    <property type="entry name" value="GEL"/>
    <property type="match status" value="3"/>
</dbReference>
<evidence type="ECO:0000256" key="3">
    <source>
        <dbReference type="ARBA" id="ARBA00022737"/>
    </source>
</evidence>
<name>A0A165HKU4_EXIGL</name>
<dbReference type="Pfam" id="PF00626">
    <property type="entry name" value="Gelsolin"/>
    <property type="match status" value="2"/>
</dbReference>
<dbReference type="EMBL" id="KV426014">
    <property type="protein sequence ID" value="KZV92115.1"/>
    <property type="molecule type" value="Genomic_DNA"/>
</dbReference>
<gene>
    <name evidence="6" type="ORF">EXIGLDRAFT_836691</name>
</gene>
<dbReference type="GO" id="GO:0051015">
    <property type="term" value="F:actin filament binding"/>
    <property type="evidence" value="ECO:0007669"/>
    <property type="project" value="InterPro"/>
</dbReference>
<dbReference type="PANTHER" id="PTHR11977">
    <property type="entry name" value="VILLIN"/>
    <property type="match status" value="1"/>
</dbReference>
<keyword evidence="4" id="KW-0009">Actin-binding</keyword>
<protein>
    <submittedName>
        <fullName evidence="6">Actin depolymerizing protein</fullName>
    </submittedName>
</protein>
<reference evidence="6 7" key="1">
    <citation type="journal article" date="2016" name="Mol. Biol. Evol.">
        <title>Comparative Genomics of Early-Diverging Mushroom-Forming Fungi Provides Insights into the Origins of Lignocellulose Decay Capabilities.</title>
        <authorList>
            <person name="Nagy L.G."/>
            <person name="Riley R."/>
            <person name="Tritt A."/>
            <person name="Adam C."/>
            <person name="Daum C."/>
            <person name="Floudas D."/>
            <person name="Sun H."/>
            <person name="Yadav J.S."/>
            <person name="Pangilinan J."/>
            <person name="Larsson K.H."/>
            <person name="Matsuura K."/>
            <person name="Barry K."/>
            <person name="Labutti K."/>
            <person name="Kuo R."/>
            <person name="Ohm R.A."/>
            <person name="Bhattacharya S.S."/>
            <person name="Shirouzu T."/>
            <person name="Yoshinaga Y."/>
            <person name="Martin F.M."/>
            <person name="Grigoriev I.V."/>
            <person name="Hibbett D.S."/>
        </authorList>
    </citation>
    <scope>NUCLEOTIDE SEQUENCE [LARGE SCALE GENOMIC DNA]</scope>
    <source>
        <strain evidence="6 7">HHB12029</strain>
    </source>
</reference>
<dbReference type="STRING" id="1314781.A0A165HKU4"/>
<evidence type="ECO:0000256" key="4">
    <source>
        <dbReference type="ARBA" id="ARBA00023203"/>
    </source>
</evidence>
<keyword evidence="2" id="KW-0117">Actin capping</keyword>
<dbReference type="Proteomes" id="UP000077266">
    <property type="component" value="Unassembled WGS sequence"/>
</dbReference>
<evidence type="ECO:0000256" key="1">
    <source>
        <dbReference type="ARBA" id="ARBA00008418"/>
    </source>
</evidence>
<dbReference type="GO" id="GO:0051693">
    <property type="term" value="P:actin filament capping"/>
    <property type="evidence" value="ECO:0007669"/>
    <property type="project" value="UniProtKB-KW"/>
</dbReference>
<dbReference type="SUPFAM" id="SSF55753">
    <property type="entry name" value="Actin depolymerizing proteins"/>
    <property type="match status" value="3"/>
</dbReference>
<dbReference type="AlphaFoldDB" id="A0A165HKU4"/>
<dbReference type="CDD" id="cd11290">
    <property type="entry name" value="gelsolin_S1_like"/>
    <property type="match status" value="1"/>
</dbReference>
<keyword evidence="7" id="KW-1185">Reference proteome</keyword>
<dbReference type="InParanoid" id="A0A165HKU4"/>